<evidence type="ECO:0000256" key="1">
    <source>
        <dbReference type="SAM" id="Coils"/>
    </source>
</evidence>
<dbReference type="EMBL" id="JAKMXF010000133">
    <property type="protein sequence ID" value="KAI6656773.1"/>
    <property type="molecule type" value="Genomic_DNA"/>
</dbReference>
<feature type="coiled-coil region" evidence="1">
    <location>
        <begin position="318"/>
        <end position="352"/>
    </location>
</feature>
<feature type="coiled-coil region" evidence="1">
    <location>
        <begin position="444"/>
        <end position="471"/>
    </location>
</feature>
<keyword evidence="3" id="KW-1185">Reference proteome</keyword>
<organism evidence="2 3">
    <name type="scientific">Oopsacas minuta</name>
    <dbReference type="NCBI Taxonomy" id="111878"/>
    <lineage>
        <taxon>Eukaryota</taxon>
        <taxon>Metazoa</taxon>
        <taxon>Porifera</taxon>
        <taxon>Hexactinellida</taxon>
        <taxon>Hexasterophora</taxon>
        <taxon>Lyssacinosida</taxon>
        <taxon>Leucopsacidae</taxon>
        <taxon>Oopsacas</taxon>
    </lineage>
</organism>
<dbReference type="AlphaFoldDB" id="A0AAV7K6I5"/>
<evidence type="ECO:0000313" key="3">
    <source>
        <dbReference type="Proteomes" id="UP001165289"/>
    </source>
</evidence>
<keyword evidence="1" id="KW-0175">Coiled coil</keyword>
<name>A0AAV7K6I5_9METZ</name>
<comment type="caution">
    <text evidence="2">The sequence shown here is derived from an EMBL/GenBank/DDBJ whole genome shotgun (WGS) entry which is preliminary data.</text>
</comment>
<gene>
    <name evidence="2" type="ORF">LOD99_16076</name>
</gene>
<evidence type="ECO:0000313" key="2">
    <source>
        <dbReference type="EMBL" id="KAI6656773.1"/>
    </source>
</evidence>
<reference evidence="2 3" key="1">
    <citation type="journal article" date="2023" name="BMC Biol.">
        <title>The compact genome of the sponge Oopsacas minuta (Hexactinellida) is lacking key metazoan core genes.</title>
        <authorList>
            <person name="Santini S."/>
            <person name="Schenkelaars Q."/>
            <person name="Jourda C."/>
            <person name="Duchesne M."/>
            <person name="Belahbib H."/>
            <person name="Rocher C."/>
            <person name="Selva M."/>
            <person name="Riesgo A."/>
            <person name="Vervoort M."/>
            <person name="Leys S.P."/>
            <person name="Kodjabachian L."/>
            <person name="Le Bivic A."/>
            <person name="Borchiellini C."/>
            <person name="Claverie J.M."/>
            <person name="Renard E."/>
        </authorList>
    </citation>
    <scope>NUCLEOTIDE SEQUENCE [LARGE SCALE GENOMIC DNA]</scope>
    <source>
        <strain evidence="2">SPO-2</strain>
    </source>
</reference>
<sequence>MDTLSEFHPFGTDTTDPISLISTEQACHITLHSVFPSTPQSSYKAFSVLVSEPNTSSIILTKNNYFEQSSLLSKNESSILTRISLTVSHNEPWVEISVVDINIDKLVLITAIELSLLDVLRPYHLLACGHTLSLKFSVIKSPRAMNYYSYSGLELAFISESESEKCIISVEVVRSKPLASYRQSIKFGDYSKQQTNIQTNYITTPIQIVHYSFISEGSFNYRMESHFLVIVLHKYPVDSVVPWFDNPPDVICYIELQTSLLSSLATKSLIKNVADTVGYLKGDQLSHGFKILLRMKKKDYPFMFLGTHEESHGVVRTEDSTEGELIKFSEELERVKNERDQLKIENNSFQRKLESLQPAQHLPSFSRSALDNSEKSEIIHKYLMLQQERDVLSRKCDQSKELIDNLYLSLEGYSELQESFSQIQESTLLQQEIVRHLQERAVRYKKLAKLCQNQEHTIQSYEEQFQRLLDSQKGPSVIATPYKRKYDFENDMIGSFTEIEGKSDALVTALQERLLQSSLRHRTAQKNANRAQNMDLVTRRIEENVIEFGSESRFVEEPSEDRNRGVVTPNIRDIINSIPKLNKMCF</sequence>
<dbReference type="Proteomes" id="UP001165289">
    <property type="component" value="Unassembled WGS sequence"/>
</dbReference>
<protein>
    <submittedName>
        <fullName evidence="2">Uncharacterized protein</fullName>
    </submittedName>
</protein>
<proteinExistence type="predicted"/>
<accession>A0AAV7K6I5</accession>